<dbReference type="AlphaFoldDB" id="A0AA43MAV4"/>
<comment type="caution">
    <text evidence="1">The sequence shown here is derived from an EMBL/GenBank/DDBJ whole genome shotgun (WGS) entry which is preliminary data.</text>
</comment>
<dbReference type="RefSeq" id="WP_076022756.1">
    <property type="nucleotide sequence ID" value="NZ_JAQFIK010000001.1"/>
</dbReference>
<accession>A0AA43MAV4</accession>
<dbReference type="GeneID" id="83595022"/>
<reference evidence="1" key="1">
    <citation type="submission" date="2023-04" db="EMBL/GenBank/DDBJ databases">
        <title>Genome Encyclopedia of Bacteria and Archaea VI: Functional Genomics of Type Strains.</title>
        <authorList>
            <person name="Whitman W."/>
        </authorList>
    </citation>
    <scope>NUCLEOTIDE SEQUENCE</scope>
    <source>
        <strain evidence="1">Enz.4-51</strain>
    </source>
</reference>
<organism evidence="1 2">
    <name type="scientific">Polynucleobacter sphagniphilus</name>
    <dbReference type="NCBI Taxonomy" id="1743169"/>
    <lineage>
        <taxon>Bacteria</taxon>
        <taxon>Pseudomonadati</taxon>
        <taxon>Pseudomonadota</taxon>
        <taxon>Betaproteobacteria</taxon>
        <taxon>Burkholderiales</taxon>
        <taxon>Burkholderiaceae</taxon>
        <taxon>Polynucleobacter</taxon>
    </lineage>
</organism>
<proteinExistence type="predicted"/>
<evidence type="ECO:0000313" key="1">
    <source>
        <dbReference type="EMBL" id="MDH6504830.1"/>
    </source>
</evidence>
<dbReference type="EMBL" id="JARXYA010000016">
    <property type="protein sequence ID" value="MDH6504830.1"/>
    <property type="molecule type" value="Genomic_DNA"/>
</dbReference>
<protein>
    <submittedName>
        <fullName evidence="1">Uncharacterized protein</fullName>
    </submittedName>
</protein>
<evidence type="ECO:0000313" key="2">
    <source>
        <dbReference type="Proteomes" id="UP001161160"/>
    </source>
</evidence>
<keyword evidence="2" id="KW-1185">Reference proteome</keyword>
<gene>
    <name evidence="1" type="ORF">M2127_002159</name>
</gene>
<name>A0AA43MAV4_9BURK</name>
<dbReference type="Proteomes" id="UP001161160">
    <property type="component" value="Unassembled WGS sequence"/>
</dbReference>
<sequence>MSNKLQDRLIDLGEKLSKGYESYQEEVLLLISDVRKDLIARFGMIAPWESEELDLAENYVGANFLKASLLAVYTALVVSEYSDEEYWVGYRYTHKDVKKVPRRA</sequence>